<evidence type="ECO:0000256" key="1">
    <source>
        <dbReference type="SAM" id="SignalP"/>
    </source>
</evidence>
<accession>A0A2K8U5R4</accession>
<dbReference type="EMBL" id="CP020370">
    <property type="protein sequence ID" value="AUB80922.1"/>
    <property type="molecule type" value="Genomic_DNA"/>
</dbReference>
<gene>
    <name evidence="2" type="ORF">THSYN_08140</name>
</gene>
<name>A0A2K8U5R4_9GAMM</name>
<dbReference type="KEGG" id="tsy:THSYN_08140"/>
<feature type="signal peptide" evidence="1">
    <location>
        <begin position="1"/>
        <end position="27"/>
    </location>
</feature>
<evidence type="ECO:0008006" key="4">
    <source>
        <dbReference type="Google" id="ProtNLM"/>
    </source>
</evidence>
<evidence type="ECO:0000313" key="3">
    <source>
        <dbReference type="Proteomes" id="UP000232638"/>
    </source>
</evidence>
<keyword evidence="1" id="KW-0732">Signal</keyword>
<feature type="chain" id="PRO_5015004840" description="Copper-binding protein" evidence="1">
    <location>
        <begin position="28"/>
        <end position="190"/>
    </location>
</feature>
<proteinExistence type="predicted"/>
<organism evidence="2 3">
    <name type="scientific">Candidatus Thiodictyon syntrophicum</name>
    <dbReference type="NCBI Taxonomy" id="1166950"/>
    <lineage>
        <taxon>Bacteria</taxon>
        <taxon>Pseudomonadati</taxon>
        <taxon>Pseudomonadota</taxon>
        <taxon>Gammaproteobacteria</taxon>
        <taxon>Chromatiales</taxon>
        <taxon>Chromatiaceae</taxon>
        <taxon>Thiodictyon</taxon>
    </lineage>
</organism>
<evidence type="ECO:0000313" key="2">
    <source>
        <dbReference type="EMBL" id="AUB80922.1"/>
    </source>
</evidence>
<sequence length="190" mass="19805">MQKQPLSLALAACLAVGAAGLAPSALADTTTPIAGGATVTEITGTIVAVNKETRQMTIKVPDGHFEVVDIPKEVKRIDGIKIGDKLSATTTEAVLVDLETGRDAGSMGAIGDTQVQPDPGSKPAGTITEKLKLYGKVETVDRANSRVTLRGPEKTVTLTVKDKALLDKLKPGDGVIATYVRIITGKITFQ</sequence>
<dbReference type="AlphaFoldDB" id="A0A2K8U5R4"/>
<dbReference type="OrthoDB" id="5769122at2"/>
<dbReference type="RefSeq" id="WP_100918702.1">
    <property type="nucleotide sequence ID" value="NZ_CP020370.1"/>
</dbReference>
<reference evidence="2 3" key="1">
    <citation type="submission" date="2017-03" db="EMBL/GenBank/DDBJ databases">
        <title>Complete genome sequence of Candidatus 'Thiodictyon syntrophicum' sp. nov. strain Cad16T, a photolithoautotroph purple sulfur bacterium isolated from an alpine meromictic lake.</title>
        <authorList>
            <person name="Luedin S.M."/>
            <person name="Pothier J.F."/>
            <person name="Danza F."/>
            <person name="Storelli N."/>
            <person name="Wittwer M."/>
            <person name="Tonolla M."/>
        </authorList>
    </citation>
    <scope>NUCLEOTIDE SEQUENCE [LARGE SCALE GENOMIC DNA]</scope>
    <source>
        <strain evidence="2 3">Cad16T</strain>
    </source>
</reference>
<protein>
    <recommendedName>
        <fullName evidence="4">Copper-binding protein</fullName>
    </recommendedName>
</protein>
<keyword evidence="3" id="KW-1185">Reference proteome</keyword>
<dbReference type="Proteomes" id="UP000232638">
    <property type="component" value="Chromosome"/>
</dbReference>